<keyword evidence="1 7" id="KW-0853">WD repeat</keyword>
<evidence type="ECO:0000256" key="6">
    <source>
        <dbReference type="ARBA" id="ARBA00040563"/>
    </source>
</evidence>
<feature type="repeat" description="WD" evidence="7">
    <location>
        <begin position="369"/>
        <end position="384"/>
    </location>
</feature>
<dbReference type="PANTHER" id="PTHR19854">
    <property type="entry name" value="TRANSDUCIN BETA-LIKE 3"/>
    <property type="match status" value="1"/>
</dbReference>
<dbReference type="STRING" id="1220924.W2RZG2"/>
<dbReference type="Proteomes" id="UP000030752">
    <property type="component" value="Unassembled WGS sequence"/>
</dbReference>
<dbReference type="PROSITE" id="PS50082">
    <property type="entry name" value="WD_REPEATS_2"/>
    <property type="match status" value="2"/>
</dbReference>
<evidence type="ECO:0000313" key="8">
    <source>
        <dbReference type="EMBL" id="ETN41842.1"/>
    </source>
</evidence>
<dbReference type="InterPro" id="IPR019775">
    <property type="entry name" value="WD40_repeat_CS"/>
</dbReference>
<dbReference type="PANTHER" id="PTHR19854:SF1">
    <property type="entry name" value="GUANINE NUCLEOTIDE-BINDING PROTEIN SUBUNIT BETA-LIKE PROTEIN 1"/>
    <property type="match status" value="1"/>
</dbReference>
<sequence length="384" mass="41957">MAQSPAIPTFILRGHTSPVHALLFLAANTHLASGDSDGWLVIWSVASKRPVAVWKAHAVGIAGMKSWGQTRLITHGRDHKLRIWKLALAEHTLSKTLPVEGARDDQPQPWLVHSIDMSALNFCDFATCEEPADMAVQGEAGILIASPNALDNGGVDVFQLPREQRVSQMSSDKTLNTGMVMSVALYNDSGTFHLICGYEDGQVAIHRHQGGFDQGRPQWKRDSLLKLHSQPVLSLAMSPFRDFFLTSSADAKIVRTAFNPTTTDASNASRKSIDTKHAGQQGLSIRSDGRIFATAGWDARVRVYSAKTLKELAVLKWHKEGCYSTAFADVDSPSDSAVVADNGEHALIRSALDIIRQERNAKAQTTHWLAAGGKDGKISLWNIY</sequence>
<evidence type="ECO:0000256" key="3">
    <source>
        <dbReference type="ARBA" id="ARBA00037338"/>
    </source>
</evidence>
<dbReference type="PROSITE" id="PS50294">
    <property type="entry name" value="WD_REPEATS_REGION"/>
    <property type="match status" value="1"/>
</dbReference>
<dbReference type="SUPFAM" id="SSF50978">
    <property type="entry name" value="WD40 repeat-like"/>
    <property type="match status" value="1"/>
</dbReference>
<dbReference type="RefSeq" id="XP_008716351.1">
    <property type="nucleotide sequence ID" value="XM_008718129.1"/>
</dbReference>
<dbReference type="InterPro" id="IPR015943">
    <property type="entry name" value="WD40/YVTN_repeat-like_dom_sf"/>
</dbReference>
<dbReference type="HOGENOM" id="CLU_041940_0_1_1"/>
<proteinExistence type="inferred from homology"/>
<dbReference type="InParanoid" id="W2RZG2"/>
<keyword evidence="9" id="KW-1185">Reference proteome</keyword>
<dbReference type="InterPro" id="IPR036322">
    <property type="entry name" value="WD40_repeat_dom_sf"/>
</dbReference>
<protein>
    <recommendedName>
        <fullName evidence="6">ASTRA-associated protein 1</fullName>
    </recommendedName>
</protein>
<evidence type="ECO:0000256" key="2">
    <source>
        <dbReference type="ARBA" id="ARBA00022737"/>
    </source>
</evidence>
<dbReference type="PROSITE" id="PS00678">
    <property type="entry name" value="WD_REPEATS_1"/>
    <property type="match status" value="1"/>
</dbReference>
<dbReference type="EMBL" id="KB822719">
    <property type="protein sequence ID" value="ETN41842.1"/>
    <property type="molecule type" value="Genomic_DNA"/>
</dbReference>
<dbReference type="InterPro" id="IPR001680">
    <property type="entry name" value="WD40_rpt"/>
</dbReference>
<evidence type="ECO:0000313" key="9">
    <source>
        <dbReference type="Proteomes" id="UP000030752"/>
    </source>
</evidence>
<dbReference type="AlphaFoldDB" id="W2RZG2"/>
<name>W2RZG2_CYPE1</name>
<dbReference type="GeneID" id="19971119"/>
<dbReference type="OrthoDB" id="7668193at2759"/>
<dbReference type="VEuPathDB" id="FungiDB:HMPREF1541_03780"/>
<evidence type="ECO:0000256" key="1">
    <source>
        <dbReference type="ARBA" id="ARBA00022574"/>
    </source>
</evidence>
<dbReference type="eggNOG" id="KOG0322">
    <property type="taxonomic scope" value="Eukaryota"/>
</dbReference>
<keyword evidence="2" id="KW-0677">Repeat</keyword>
<organism evidence="8 9">
    <name type="scientific">Cyphellophora europaea (strain CBS 101466)</name>
    <name type="common">Phialophora europaea</name>
    <dbReference type="NCBI Taxonomy" id="1220924"/>
    <lineage>
        <taxon>Eukaryota</taxon>
        <taxon>Fungi</taxon>
        <taxon>Dikarya</taxon>
        <taxon>Ascomycota</taxon>
        <taxon>Pezizomycotina</taxon>
        <taxon>Eurotiomycetes</taxon>
        <taxon>Chaetothyriomycetidae</taxon>
        <taxon>Chaetothyriales</taxon>
        <taxon>Cyphellophoraceae</taxon>
        <taxon>Cyphellophora</taxon>
    </lineage>
</organism>
<evidence type="ECO:0000256" key="4">
    <source>
        <dbReference type="ARBA" id="ARBA00037931"/>
    </source>
</evidence>
<dbReference type="Pfam" id="PF00400">
    <property type="entry name" value="WD40"/>
    <property type="match status" value="4"/>
</dbReference>
<feature type="repeat" description="WD" evidence="7">
    <location>
        <begin position="12"/>
        <end position="53"/>
    </location>
</feature>
<reference evidence="8 9" key="1">
    <citation type="submission" date="2013-03" db="EMBL/GenBank/DDBJ databases">
        <title>The Genome Sequence of Phialophora europaea CBS 101466.</title>
        <authorList>
            <consortium name="The Broad Institute Genomics Platform"/>
            <person name="Cuomo C."/>
            <person name="de Hoog S."/>
            <person name="Gorbushina A."/>
            <person name="Walker B."/>
            <person name="Young S.K."/>
            <person name="Zeng Q."/>
            <person name="Gargeya S."/>
            <person name="Fitzgerald M."/>
            <person name="Haas B."/>
            <person name="Abouelleil A."/>
            <person name="Allen A.W."/>
            <person name="Alvarado L."/>
            <person name="Arachchi H.M."/>
            <person name="Berlin A.M."/>
            <person name="Chapman S.B."/>
            <person name="Gainer-Dewar J."/>
            <person name="Goldberg J."/>
            <person name="Griggs A."/>
            <person name="Gujja S."/>
            <person name="Hansen M."/>
            <person name="Howarth C."/>
            <person name="Imamovic A."/>
            <person name="Ireland A."/>
            <person name="Larimer J."/>
            <person name="McCowan C."/>
            <person name="Murphy C."/>
            <person name="Pearson M."/>
            <person name="Poon T.W."/>
            <person name="Priest M."/>
            <person name="Roberts A."/>
            <person name="Saif S."/>
            <person name="Shea T."/>
            <person name="Sisk P."/>
            <person name="Sykes S."/>
            <person name="Wortman J."/>
            <person name="Nusbaum C."/>
            <person name="Birren B."/>
        </authorList>
    </citation>
    <scope>NUCLEOTIDE SEQUENCE [LARGE SCALE GENOMIC DNA]</scope>
    <source>
        <strain evidence="8 9">CBS 101466</strain>
    </source>
</reference>
<comment type="similarity">
    <text evidence="4">Belongs to the WD repeat ASA1 family.</text>
</comment>
<accession>W2RZG2</accession>
<comment type="function">
    <text evidence="3">Component of the ASTRA complex involved in chromatin remodeling.</text>
</comment>
<evidence type="ECO:0000256" key="5">
    <source>
        <dbReference type="ARBA" id="ARBA00038749"/>
    </source>
</evidence>
<dbReference type="SMART" id="SM00320">
    <property type="entry name" value="WD40"/>
    <property type="match status" value="6"/>
</dbReference>
<gene>
    <name evidence="8" type="ORF">HMPREF1541_03780</name>
</gene>
<comment type="subunit">
    <text evidence="5">Component of the ASTRA chromatin remodeling machinery complex.</text>
</comment>
<evidence type="ECO:0000256" key="7">
    <source>
        <dbReference type="PROSITE-ProRule" id="PRU00221"/>
    </source>
</evidence>
<dbReference type="Gene3D" id="2.130.10.10">
    <property type="entry name" value="YVTN repeat-like/Quinoprotein amine dehydrogenase"/>
    <property type="match status" value="3"/>
</dbReference>